<feature type="compositionally biased region" description="Basic and acidic residues" evidence="1">
    <location>
        <begin position="143"/>
        <end position="161"/>
    </location>
</feature>
<evidence type="ECO:0000256" key="1">
    <source>
        <dbReference type="SAM" id="MobiDB-lite"/>
    </source>
</evidence>
<gene>
    <name evidence="4" type="ORF">SAMN05421679_107120</name>
</gene>
<reference evidence="4 5" key="1">
    <citation type="submission" date="2017-05" db="EMBL/GenBank/DDBJ databases">
        <authorList>
            <person name="Varghese N."/>
            <person name="Submissions S."/>
        </authorList>
    </citation>
    <scope>NUCLEOTIDE SEQUENCE [LARGE SCALE GENOMIC DNA]</scope>
    <source>
        <strain evidence="4 5">DSM 18015</strain>
    </source>
</reference>
<dbReference type="InterPro" id="IPR049280">
    <property type="entry name" value="DUF6852"/>
</dbReference>
<dbReference type="InterPro" id="IPR049282">
    <property type="entry name" value="BVU_3817_N_sf"/>
</dbReference>
<evidence type="ECO:0000313" key="4">
    <source>
        <dbReference type="EMBL" id="SMP95451.1"/>
    </source>
</evidence>
<sequence>MQLEKIISISGKPGLFKLVSQLKNGFIVEDITTKKKASISNSSQVSLLDNIAMFTFDKEVPLFEVFENIAKKYDYKPTINHKSSSEELRAFMAESLPNYDVERVYESDIKKLAQWYNLLQKAGYITPESFIKPEETPAAEVVEETKAEEKTEKAEKAEKKPAAKKAPAKKAAEKTEEAKAEKPAAKKPAAKKTTKKED</sequence>
<dbReference type="InterPro" id="IPR049281">
    <property type="entry name" value="BVU_3817-like_C_sf"/>
</dbReference>
<dbReference type="Proteomes" id="UP001158050">
    <property type="component" value="Unassembled WGS sequence"/>
</dbReference>
<dbReference type="Pfam" id="PF21186">
    <property type="entry name" value="DUF6852"/>
    <property type="match status" value="1"/>
</dbReference>
<evidence type="ECO:0000313" key="5">
    <source>
        <dbReference type="Proteomes" id="UP001158050"/>
    </source>
</evidence>
<proteinExistence type="predicted"/>
<dbReference type="EMBL" id="FXUO01000007">
    <property type="protein sequence ID" value="SMP95451.1"/>
    <property type="molecule type" value="Genomic_DNA"/>
</dbReference>
<feature type="compositionally biased region" description="Basic and acidic residues" evidence="1">
    <location>
        <begin position="170"/>
        <end position="184"/>
    </location>
</feature>
<name>A0ABY1R5G0_9FLAO</name>
<keyword evidence="5" id="KW-1185">Reference proteome</keyword>
<evidence type="ECO:0000259" key="3">
    <source>
        <dbReference type="Pfam" id="PF21186"/>
    </source>
</evidence>
<dbReference type="Gene3D" id="2.30.30.730">
    <property type="match status" value="1"/>
</dbReference>
<feature type="compositionally biased region" description="Basic residues" evidence="1">
    <location>
        <begin position="188"/>
        <end position="198"/>
    </location>
</feature>
<evidence type="ECO:0000259" key="2">
    <source>
        <dbReference type="Pfam" id="PF18347"/>
    </source>
</evidence>
<feature type="domain" description="DUF5606" evidence="2">
    <location>
        <begin position="3"/>
        <end position="48"/>
    </location>
</feature>
<comment type="caution">
    <text evidence="4">The sequence shown here is derived from an EMBL/GenBank/DDBJ whole genome shotgun (WGS) entry which is preliminary data.</text>
</comment>
<dbReference type="InterPro" id="IPR041218">
    <property type="entry name" value="DUF5606"/>
</dbReference>
<protein>
    <recommendedName>
        <fullName evidence="6">DUF5606 domain-containing protein</fullName>
    </recommendedName>
</protein>
<organism evidence="4 5">
    <name type="scientific">Epilithonimonas pallida</name>
    <dbReference type="NCBI Taxonomy" id="373671"/>
    <lineage>
        <taxon>Bacteria</taxon>
        <taxon>Pseudomonadati</taxon>
        <taxon>Bacteroidota</taxon>
        <taxon>Flavobacteriia</taxon>
        <taxon>Flavobacteriales</taxon>
        <taxon>Weeksellaceae</taxon>
        <taxon>Chryseobacterium group</taxon>
        <taxon>Epilithonimonas</taxon>
    </lineage>
</organism>
<dbReference type="RefSeq" id="WP_283417523.1">
    <property type="nucleotide sequence ID" value="NZ_FXUO01000007.1"/>
</dbReference>
<feature type="region of interest" description="Disordered" evidence="1">
    <location>
        <begin position="135"/>
        <end position="198"/>
    </location>
</feature>
<accession>A0ABY1R5G0</accession>
<feature type="domain" description="DUF6852" evidence="3">
    <location>
        <begin position="51"/>
        <end position="119"/>
    </location>
</feature>
<evidence type="ECO:0008006" key="6">
    <source>
        <dbReference type="Google" id="ProtNLM"/>
    </source>
</evidence>
<dbReference type="Gene3D" id="1.10.10.1650">
    <property type="match status" value="1"/>
</dbReference>
<dbReference type="Pfam" id="PF18347">
    <property type="entry name" value="DUF5606"/>
    <property type="match status" value="1"/>
</dbReference>